<reference evidence="8" key="1">
    <citation type="submission" date="2014-12" db="EMBL/GenBank/DDBJ databases">
        <title>Genome sequence of Clostridium beijerinckii strain 59B.</title>
        <authorList>
            <person name="Little G.T."/>
            <person name="Minton N.P."/>
        </authorList>
    </citation>
    <scope>NUCLEOTIDE SEQUENCE [LARGE SCALE GENOMIC DNA]</scope>
    <source>
        <strain evidence="8">59B</strain>
    </source>
</reference>
<dbReference type="RefSeq" id="WP_041898485.1">
    <property type="nucleotide sequence ID" value="NZ_CP010086.2"/>
</dbReference>
<dbReference type="Pfam" id="PF16859">
    <property type="entry name" value="TetR_C_11"/>
    <property type="match status" value="1"/>
</dbReference>
<dbReference type="SUPFAM" id="SSF48498">
    <property type="entry name" value="Tetracyclin repressor-like, C-terminal domain"/>
    <property type="match status" value="1"/>
</dbReference>
<feature type="domain" description="HTH tetR-type" evidence="5">
    <location>
        <begin position="13"/>
        <end position="73"/>
    </location>
</feature>
<sequence length="199" mass="23219">MRESDKNTRKRGDMLNESIYEATVEIIKEVGYANLTFQQIAQRAKTSRTVLYRRWNTTYDLIREIMVYKFNAALDGELIDKIEDTGSLRGDLLYLLTIYQRVYTYVGLEIMNALIFEMSQNNEKLDEVKINATEKNIITMRALLKLAKARGEQIKDVSNQTLSLPFDLIRMEYIMYNNVVDAERLKLLVDEILLPVFKA</sequence>
<keyword evidence="2 4" id="KW-0238">DNA-binding</keyword>
<dbReference type="OrthoDB" id="277085at2"/>
<organism evidence="6 8">
    <name type="scientific">Clostridium beijerinckii</name>
    <name type="common">Clostridium MP</name>
    <dbReference type="NCBI Taxonomy" id="1520"/>
    <lineage>
        <taxon>Bacteria</taxon>
        <taxon>Bacillati</taxon>
        <taxon>Bacillota</taxon>
        <taxon>Clostridia</taxon>
        <taxon>Eubacteriales</taxon>
        <taxon>Clostridiaceae</taxon>
        <taxon>Clostridium</taxon>
    </lineage>
</organism>
<keyword evidence="3" id="KW-0804">Transcription</keyword>
<evidence type="ECO:0000313" key="6">
    <source>
        <dbReference type="EMBL" id="AJH00615.1"/>
    </source>
</evidence>
<dbReference type="InterPro" id="IPR001647">
    <property type="entry name" value="HTH_TetR"/>
</dbReference>
<dbReference type="GO" id="GO:0003677">
    <property type="term" value="F:DNA binding"/>
    <property type="evidence" value="ECO:0007669"/>
    <property type="project" value="UniProtKB-UniRule"/>
</dbReference>
<dbReference type="STRING" id="1520.LF65_04070"/>
<accession>A0A0B5QED6</accession>
<feature type="DNA-binding region" description="H-T-H motif" evidence="4">
    <location>
        <begin position="36"/>
        <end position="55"/>
    </location>
</feature>
<dbReference type="Proteomes" id="UP000031866">
    <property type="component" value="Chromosome"/>
</dbReference>
<dbReference type="Proteomes" id="UP001193748">
    <property type="component" value="Unassembled WGS sequence"/>
</dbReference>
<protein>
    <submittedName>
        <fullName evidence="7">AcrR family transcriptional regulator</fullName>
    </submittedName>
    <submittedName>
        <fullName evidence="6">TetR family transcriptional regulator</fullName>
    </submittedName>
</protein>
<evidence type="ECO:0000313" key="7">
    <source>
        <dbReference type="EMBL" id="NRT92208.1"/>
    </source>
</evidence>
<name>A0A0B5QED6_CLOBE</name>
<evidence type="ECO:0000256" key="3">
    <source>
        <dbReference type="ARBA" id="ARBA00023163"/>
    </source>
</evidence>
<evidence type="ECO:0000259" key="5">
    <source>
        <dbReference type="PROSITE" id="PS50977"/>
    </source>
</evidence>
<dbReference type="InterPro" id="IPR036271">
    <property type="entry name" value="Tet_transcr_reg_TetR-rel_C_sf"/>
</dbReference>
<evidence type="ECO:0000256" key="4">
    <source>
        <dbReference type="PROSITE-ProRule" id="PRU00335"/>
    </source>
</evidence>
<dbReference type="Gene3D" id="1.10.357.10">
    <property type="entry name" value="Tetracycline Repressor, domain 2"/>
    <property type="match status" value="1"/>
</dbReference>
<dbReference type="EMBL" id="CP010086">
    <property type="protein sequence ID" value="AJH00615.1"/>
    <property type="molecule type" value="Genomic_DNA"/>
</dbReference>
<reference evidence="7" key="4">
    <citation type="journal article" date="2022" name="Nat. Biotechnol.">
        <title>Carbon-negative production of acetone and isopropanol by gas fermentation at industrial pilot scale.</title>
        <authorList>
            <person name="Liew F.E."/>
            <person name="Nogle R."/>
            <person name="Abdalla T."/>
            <person name="Rasor B.J."/>
            <person name="Canter C."/>
            <person name="Jensen R.O."/>
            <person name="Wang L."/>
            <person name="Strutz J."/>
            <person name="Chirania P."/>
            <person name="De Tissera S."/>
            <person name="Mueller A.P."/>
            <person name="Ruan Z."/>
            <person name="Gao A."/>
            <person name="Tran L."/>
            <person name="Engle N.L."/>
            <person name="Bromley J.C."/>
            <person name="Daniell J."/>
            <person name="Conrado R."/>
            <person name="Tschaplinski T.J."/>
            <person name="Giannone R.J."/>
            <person name="Hettich R.L."/>
            <person name="Karim A.S."/>
            <person name="Simpson S.D."/>
            <person name="Brown S.D."/>
            <person name="Leang C."/>
            <person name="Jewett M.C."/>
            <person name="Kopke M."/>
        </authorList>
    </citation>
    <scope>NUCLEOTIDE SEQUENCE</scope>
    <source>
        <strain evidence="7">DJ080</strain>
    </source>
</reference>
<evidence type="ECO:0000256" key="1">
    <source>
        <dbReference type="ARBA" id="ARBA00023015"/>
    </source>
</evidence>
<dbReference type="SUPFAM" id="SSF46689">
    <property type="entry name" value="Homeodomain-like"/>
    <property type="match status" value="1"/>
</dbReference>
<reference evidence="6" key="2">
    <citation type="submission" date="2016-02" db="EMBL/GenBank/DDBJ databases">
        <title>Genome sequence of Clostridium beijerinckii strain 59B.</title>
        <authorList>
            <person name="Little G.T."/>
            <person name="Minton N.P."/>
        </authorList>
    </citation>
    <scope>NUCLEOTIDE SEQUENCE</scope>
    <source>
        <strain evidence="6">NCIMB 14988</strain>
    </source>
</reference>
<dbReference type="InterPro" id="IPR011075">
    <property type="entry name" value="TetR_C"/>
</dbReference>
<dbReference type="Pfam" id="PF00440">
    <property type="entry name" value="TetR_N"/>
    <property type="match status" value="1"/>
</dbReference>
<dbReference type="Gene3D" id="1.10.10.60">
    <property type="entry name" value="Homeodomain-like"/>
    <property type="match status" value="1"/>
</dbReference>
<evidence type="ECO:0000313" key="8">
    <source>
        <dbReference type="Proteomes" id="UP000031866"/>
    </source>
</evidence>
<gene>
    <name evidence="7" type="ORF">B0H41_005887</name>
    <name evidence="6" type="ORF">LF65_04070</name>
</gene>
<reference evidence="7" key="3">
    <citation type="submission" date="2020-05" db="EMBL/GenBank/DDBJ databases">
        <authorList>
            <person name="Brown S."/>
            <person name="Huntemann M."/>
            <person name="Clum A."/>
            <person name="Spunde A."/>
            <person name="Palaniappan K."/>
            <person name="Ritter S."/>
            <person name="Mikhailova N."/>
            <person name="Chen I.-M."/>
            <person name="Stamatis D."/>
            <person name="Reddy T."/>
            <person name="O'Malley R."/>
            <person name="Daum C."/>
            <person name="Shapiro N."/>
            <person name="Ivanova N."/>
            <person name="Kyrpides N."/>
            <person name="Woyke T."/>
        </authorList>
    </citation>
    <scope>NUCLEOTIDE SEQUENCE</scope>
    <source>
        <strain evidence="7">DJ080</strain>
    </source>
</reference>
<dbReference type="InterPro" id="IPR009057">
    <property type="entry name" value="Homeodomain-like_sf"/>
</dbReference>
<proteinExistence type="predicted"/>
<dbReference type="PROSITE" id="PS50977">
    <property type="entry name" value="HTH_TETR_2"/>
    <property type="match status" value="1"/>
</dbReference>
<dbReference type="KEGG" id="cbei:LF65_04070"/>
<dbReference type="AlphaFoldDB" id="A0A0B5QED6"/>
<evidence type="ECO:0000256" key="2">
    <source>
        <dbReference type="ARBA" id="ARBA00023125"/>
    </source>
</evidence>
<keyword evidence="1" id="KW-0805">Transcription regulation</keyword>
<dbReference type="EMBL" id="JABSWW010000001">
    <property type="protein sequence ID" value="NRT92208.1"/>
    <property type="molecule type" value="Genomic_DNA"/>
</dbReference>